<keyword evidence="2" id="KW-0732">Signal</keyword>
<feature type="compositionally biased region" description="Low complexity" evidence="1">
    <location>
        <begin position="55"/>
        <end position="68"/>
    </location>
</feature>
<keyword evidence="4" id="KW-1185">Reference proteome</keyword>
<comment type="caution">
    <text evidence="3">The sequence shown here is derived from an EMBL/GenBank/DDBJ whole genome shotgun (WGS) entry which is preliminary data.</text>
</comment>
<accession>A0A161QU93</accession>
<evidence type="ECO:0000256" key="1">
    <source>
        <dbReference type="SAM" id="MobiDB-lite"/>
    </source>
</evidence>
<feature type="region of interest" description="Disordered" evidence="1">
    <location>
        <begin position="41"/>
        <end position="112"/>
    </location>
</feature>
<feature type="compositionally biased region" description="Low complexity" evidence="1">
    <location>
        <begin position="102"/>
        <end position="112"/>
    </location>
</feature>
<dbReference type="STRING" id="943830.A4A58_01015"/>
<dbReference type="AlphaFoldDB" id="A0A161QU93"/>
<name>A0A161QU93_9BRAD</name>
<feature type="chain" id="PRO_5007825333" evidence="2">
    <location>
        <begin position="34"/>
        <end position="112"/>
    </location>
</feature>
<protein>
    <submittedName>
        <fullName evidence="3">Uncharacterized protein</fullName>
    </submittedName>
</protein>
<reference evidence="3 4" key="1">
    <citation type="submission" date="2016-03" db="EMBL/GenBank/DDBJ databases">
        <title>Microsymbionts genomes from the relict species Vavilovia formosa (Stev.) Fed.</title>
        <authorList>
            <person name="Kopat V."/>
            <person name="Chirak E."/>
            <person name="Kimeklis A."/>
            <person name="Andronov E."/>
        </authorList>
    </citation>
    <scope>NUCLEOTIDE SEQUENCE [LARGE SCALE GENOMIC DNA]</scope>
    <source>
        <strain evidence="3 4">Vaf07</strain>
    </source>
</reference>
<gene>
    <name evidence="3" type="ORF">A4A58_01015</name>
</gene>
<evidence type="ECO:0000256" key="2">
    <source>
        <dbReference type="SAM" id="SignalP"/>
    </source>
</evidence>
<dbReference type="EMBL" id="LVYV01000001">
    <property type="protein sequence ID" value="KZD25094.1"/>
    <property type="molecule type" value="Genomic_DNA"/>
</dbReference>
<evidence type="ECO:0000313" key="4">
    <source>
        <dbReference type="Proteomes" id="UP000076574"/>
    </source>
</evidence>
<sequence length="112" mass="11502">MIPTTQMRVFRTYFAITILASAAGLGASTSAMARLTLTPPSARFAQATPPLQSTPGAESKPSAPAEPATTGQRPQETPPQPARPDAESRDAGAKPALPPAPAEKTAPPITTK</sequence>
<feature type="signal peptide" evidence="2">
    <location>
        <begin position="1"/>
        <end position="33"/>
    </location>
</feature>
<proteinExistence type="predicted"/>
<evidence type="ECO:0000313" key="3">
    <source>
        <dbReference type="EMBL" id="KZD25094.1"/>
    </source>
</evidence>
<dbReference type="RefSeq" id="WP_068729000.1">
    <property type="nucleotide sequence ID" value="NZ_LVYV01000001.1"/>
</dbReference>
<dbReference type="Proteomes" id="UP000076574">
    <property type="component" value="Unassembled WGS sequence"/>
</dbReference>
<organism evidence="3 4">
    <name type="scientific">Tardiphaga robiniae</name>
    <dbReference type="NCBI Taxonomy" id="943830"/>
    <lineage>
        <taxon>Bacteria</taxon>
        <taxon>Pseudomonadati</taxon>
        <taxon>Pseudomonadota</taxon>
        <taxon>Alphaproteobacteria</taxon>
        <taxon>Hyphomicrobiales</taxon>
        <taxon>Nitrobacteraceae</taxon>
        <taxon>Tardiphaga</taxon>
    </lineage>
</organism>